<dbReference type="GO" id="GO:0010411">
    <property type="term" value="P:xyloglucan metabolic process"/>
    <property type="evidence" value="ECO:0007669"/>
    <property type="project" value="TreeGrafter"/>
</dbReference>
<dbReference type="PANTHER" id="PTHR43739">
    <property type="entry name" value="XYLOGLUCANASE (EUROFUNG)"/>
    <property type="match status" value="1"/>
</dbReference>
<keyword evidence="3" id="KW-0732">Signal</keyword>
<dbReference type="InterPro" id="IPR015943">
    <property type="entry name" value="WD40/YVTN_repeat-like_dom_sf"/>
</dbReference>
<keyword evidence="1" id="KW-0677">Repeat</keyword>
<dbReference type="CDD" id="cd15482">
    <property type="entry name" value="Sialidase_non-viral"/>
    <property type="match status" value="2"/>
</dbReference>
<dbReference type="SMART" id="SM00228">
    <property type="entry name" value="PDZ"/>
    <property type="match status" value="1"/>
</dbReference>
<dbReference type="KEGG" id="tsph:KIH39_16640"/>
<dbReference type="InterPro" id="IPR001478">
    <property type="entry name" value="PDZ"/>
</dbReference>
<sequence>MVHRRRIGLGLCVLLFGFLSFASEVLSQQDKQEKEKDKVQDQQPSKDKKTEKAKNPDAEGPEGEQKKGRKGGGGGFGFGRNKGEPKKDYGPGAPMPPEFVRTISWRCLGPAAMGGRITALSIFEADPTTYWVATASGGLLKTINNGITFEHQFDREGTVSIGDVAVAPSDRNIVWVGTGEANPRNSVSYGDGVYKSTDGGKTWTNMGLKKSFQIGKIVIHPKNPDIVYVGALGRCYGPNEERGLFKTTDGGKTWNKIHYVDDKHGVIDLKMDPTNPDTLYVAVWARQRDEFDNYIGETLPDGLDSYDPVFKWSEKAGIYKTTDGGKNFKKLTQGLPSGKYGRVGLDLYLKDPKTLFAIIDCDKIGMGTPPKKDNAPKEAAPYLGVRGEDSEDPQGAKLTNVVSGGPADMAGLKIEDVITQLDGKLVDSYTTFVEIYQKHKPGDKLKLAYTSNNEKKMGEITVGTAPNRAGGGGGGGGGGLAKGGNPKRPYTALYAGQSPNIQEEQGPNSHEYGGIYKSTDGGESWKRINSLNPRPMYFSVIRVDPSDDKHLFVTGVSMYHSKDGGKTFTSDASRGVHADQHALWIDPKDGRHMIVGCDGGFYVSYDRAQNWDHLNHMAIGQFYHVAVSPQQPYYVYGGLQDNGSWGGPSIGLKGGSGPINEDWLNVGGGDGFVMRVDQNDPDVVYSESQNGRISWRNLKTGERGNVAPTRRPAEGKPYRFNWNTPFILSSFNQRIVYCAGEYVFRSYNRGEGMTAISPEITRTKRGSATALAESPLKADVLWVGTDDGAVWVTKNGGKDWTNVTEKFGLKKPLGVATIEASRFIEGRAYVAFDGHRSDDDDPYLFVTEDYGTTWKPIRNNLPIGSSRCLREDIENPNLLFCGTEFSIFASTDRGGNWVKLNANLPTVAVHEIAFHPTAGEAVIATHGRSIWIADISALRQLATDVIKSEKPVLLKPNTLTRYPRTVATGGTNRRYAGENPKPGLPLVYILPKRAEKVSIKIFDVEGKTISDTKLPGLAGIHKQTWDVSSNGRPVPSGTYRVVLQVDDKEYSKLLKIVGDAAAGPRFGGGEEDEDEDREEENEMEKDKDK</sequence>
<feature type="compositionally biased region" description="Gly residues" evidence="2">
    <location>
        <begin position="71"/>
        <end position="80"/>
    </location>
</feature>
<evidence type="ECO:0000313" key="6">
    <source>
        <dbReference type="Proteomes" id="UP000676194"/>
    </source>
</evidence>
<dbReference type="InterPro" id="IPR052025">
    <property type="entry name" value="Xyloglucanase_GH74"/>
</dbReference>
<protein>
    <submittedName>
        <fullName evidence="5">PDZ domain-containing protein</fullName>
    </submittedName>
</protein>
<dbReference type="Gene3D" id="2.130.10.10">
    <property type="entry name" value="YVTN repeat-like/Quinoprotein amine dehydrogenase"/>
    <property type="match status" value="5"/>
</dbReference>
<dbReference type="InterPro" id="IPR036278">
    <property type="entry name" value="Sialidase_sf"/>
</dbReference>
<evidence type="ECO:0000256" key="3">
    <source>
        <dbReference type="SAM" id="SignalP"/>
    </source>
</evidence>
<dbReference type="RefSeq" id="WP_213494348.1">
    <property type="nucleotide sequence ID" value="NZ_CP074694.1"/>
</dbReference>
<keyword evidence="6" id="KW-1185">Reference proteome</keyword>
<feature type="domain" description="PDZ" evidence="4">
    <location>
        <begin position="381"/>
        <end position="453"/>
    </location>
</feature>
<dbReference type="InterPro" id="IPR036034">
    <property type="entry name" value="PDZ_sf"/>
</dbReference>
<feature type="region of interest" description="Disordered" evidence="2">
    <location>
        <begin position="464"/>
        <end position="484"/>
    </location>
</feature>
<reference evidence="5" key="1">
    <citation type="submission" date="2021-05" db="EMBL/GenBank/DDBJ databases">
        <title>Complete genome sequence of the cellulolytic planctomycete Telmatocola sphagniphila SP2T and characterization of the first cellulase from planctomycetes.</title>
        <authorList>
            <person name="Rakitin A.L."/>
            <person name="Beletsky A.V."/>
            <person name="Naumoff D.G."/>
            <person name="Kulichevskaya I.S."/>
            <person name="Mardanov A.V."/>
            <person name="Ravin N.V."/>
            <person name="Dedysh S.N."/>
        </authorList>
    </citation>
    <scope>NUCLEOTIDE SEQUENCE</scope>
    <source>
        <strain evidence="5">SP2T</strain>
    </source>
</reference>
<dbReference type="Gene3D" id="2.30.42.10">
    <property type="match status" value="1"/>
</dbReference>
<feature type="signal peptide" evidence="3">
    <location>
        <begin position="1"/>
        <end position="22"/>
    </location>
</feature>
<dbReference type="Pfam" id="PF13180">
    <property type="entry name" value="PDZ_2"/>
    <property type="match status" value="1"/>
</dbReference>
<feature type="region of interest" description="Disordered" evidence="2">
    <location>
        <begin position="28"/>
        <end position="95"/>
    </location>
</feature>
<organism evidence="5 6">
    <name type="scientific">Telmatocola sphagniphila</name>
    <dbReference type="NCBI Taxonomy" id="1123043"/>
    <lineage>
        <taxon>Bacteria</taxon>
        <taxon>Pseudomonadati</taxon>
        <taxon>Planctomycetota</taxon>
        <taxon>Planctomycetia</taxon>
        <taxon>Gemmatales</taxon>
        <taxon>Gemmataceae</taxon>
    </lineage>
</organism>
<dbReference type="Pfam" id="PF15902">
    <property type="entry name" value="Sortilin-Vps10"/>
    <property type="match status" value="1"/>
</dbReference>
<proteinExistence type="predicted"/>
<feature type="chain" id="PRO_5034846891" evidence="3">
    <location>
        <begin position="23"/>
        <end position="1089"/>
    </location>
</feature>
<dbReference type="Gene3D" id="2.60.40.4070">
    <property type="match status" value="1"/>
</dbReference>
<dbReference type="InterPro" id="IPR031778">
    <property type="entry name" value="Sortilin_N"/>
</dbReference>
<gene>
    <name evidence="5" type="ORF">KIH39_16640</name>
</gene>
<evidence type="ECO:0000313" key="5">
    <source>
        <dbReference type="EMBL" id="QVL30477.1"/>
    </source>
</evidence>
<evidence type="ECO:0000259" key="4">
    <source>
        <dbReference type="SMART" id="SM00228"/>
    </source>
</evidence>
<accession>A0A8E6B280</accession>
<feature type="region of interest" description="Disordered" evidence="2">
    <location>
        <begin position="1061"/>
        <end position="1089"/>
    </location>
</feature>
<feature type="compositionally biased region" description="Gly residues" evidence="2">
    <location>
        <begin position="469"/>
        <end position="482"/>
    </location>
</feature>
<feature type="compositionally biased region" description="Acidic residues" evidence="2">
    <location>
        <begin position="1069"/>
        <end position="1083"/>
    </location>
</feature>
<dbReference type="Proteomes" id="UP000676194">
    <property type="component" value="Chromosome"/>
</dbReference>
<feature type="compositionally biased region" description="Basic and acidic residues" evidence="2">
    <location>
        <begin position="30"/>
        <end position="57"/>
    </location>
</feature>
<dbReference type="SUPFAM" id="SSF50156">
    <property type="entry name" value="PDZ domain-like"/>
    <property type="match status" value="1"/>
</dbReference>
<dbReference type="AlphaFoldDB" id="A0A8E6B280"/>
<dbReference type="SUPFAM" id="SSF110296">
    <property type="entry name" value="Oligoxyloglucan reducing end-specific cellobiohydrolase"/>
    <property type="match status" value="1"/>
</dbReference>
<evidence type="ECO:0000256" key="1">
    <source>
        <dbReference type="ARBA" id="ARBA00022737"/>
    </source>
</evidence>
<evidence type="ECO:0000256" key="2">
    <source>
        <dbReference type="SAM" id="MobiDB-lite"/>
    </source>
</evidence>
<dbReference type="EMBL" id="CP074694">
    <property type="protein sequence ID" value="QVL30477.1"/>
    <property type="molecule type" value="Genomic_DNA"/>
</dbReference>
<dbReference type="PANTHER" id="PTHR43739:SF5">
    <property type="entry name" value="EXO-ALPHA-SIALIDASE"/>
    <property type="match status" value="1"/>
</dbReference>
<dbReference type="SUPFAM" id="SSF50939">
    <property type="entry name" value="Sialidases"/>
    <property type="match status" value="1"/>
</dbReference>
<name>A0A8E6B280_9BACT</name>